<dbReference type="Proteomes" id="UP000002493">
    <property type="component" value="Chromosome 1"/>
</dbReference>
<keyword evidence="1" id="KW-1133">Transmembrane helix</keyword>
<dbReference type="KEGG" id="vpa:VP1799"/>
<keyword evidence="1" id="KW-0472">Membrane</keyword>
<evidence type="ECO:0000313" key="2">
    <source>
        <dbReference type="EMBL" id="BAC60062.1"/>
    </source>
</evidence>
<evidence type="ECO:0000313" key="3">
    <source>
        <dbReference type="Proteomes" id="UP000002493"/>
    </source>
</evidence>
<organism evidence="2 3">
    <name type="scientific">Vibrio parahaemolyticus serotype O3:K6 (strain RIMD 2210633)</name>
    <dbReference type="NCBI Taxonomy" id="223926"/>
    <lineage>
        <taxon>Bacteria</taxon>
        <taxon>Pseudomonadati</taxon>
        <taxon>Pseudomonadota</taxon>
        <taxon>Gammaproteobacteria</taxon>
        <taxon>Vibrionales</taxon>
        <taxon>Vibrionaceae</taxon>
        <taxon>Vibrio</taxon>
    </lineage>
</organism>
<keyword evidence="1" id="KW-0812">Transmembrane</keyword>
<name>Q87NR9_VIBPA</name>
<dbReference type="HOGENOM" id="CLU_3359161_0_0_6"/>
<reference evidence="2 3" key="1">
    <citation type="journal article" date="2003" name="Lancet">
        <title>Genome sequence of Vibrio parahaemolyticus: a pathogenic mechanism distinct from that of V. cholerae.</title>
        <authorList>
            <person name="Makino K."/>
            <person name="Oshima K."/>
            <person name="Kurokawa K."/>
            <person name="Yokoyama K."/>
            <person name="Uda T."/>
            <person name="Tagomori K."/>
            <person name="Iijima Y."/>
            <person name="Najima M."/>
            <person name="Nakano M."/>
            <person name="Yamashita A."/>
            <person name="Kubota Y."/>
            <person name="Kimura S."/>
            <person name="Yasunaga T."/>
            <person name="Honda T."/>
            <person name="Shinagawa H."/>
            <person name="Hattori M."/>
            <person name="Iida T."/>
        </authorList>
    </citation>
    <scope>NUCLEOTIDE SEQUENCE [LARGE SCALE GENOMIC DNA]</scope>
    <source>
        <strain evidence="3">RIMD 2210633</strain>
    </source>
</reference>
<accession>Q87NR9</accession>
<sequence length="36" mass="3855">MNLSSRKTCKGSWVASLVFIVGWWIISLAQSVAGAS</sequence>
<dbReference type="AlphaFoldDB" id="Q87NR9"/>
<evidence type="ECO:0000256" key="1">
    <source>
        <dbReference type="SAM" id="Phobius"/>
    </source>
</evidence>
<feature type="transmembrane region" description="Helical" evidence="1">
    <location>
        <begin position="12"/>
        <end position="33"/>
    </location>
</feature>
<dbReference type="EMBL" id="BA000031">
    <property type="protein sequence ID" value="BAC60062.1"/>
    <property type="molecule type" value="Genomic_DNA"/>
</dbReference>
<protein>
    <submittedName>
        <fullName evidence="2">Uncharacterized protein</fullName>
    </submittedName>
</protein>
<gene>
    <name evidence="2" type="ordered locus">VP1799</name>
</gene>
<proteinExistence type="predicted"/>